<evidence type="ECO:0000256" key="1">
    <source>
        <dbReference type="SAM" id="MobiDB-lite"/>
    </source>
</evidence>
<dbReference type="STRING" id="1679444.PYTT_0255"/>
<protein>
    <submittedName>
        <fullName evidence="2">Uncharacterized protein</fullName>
    </submittedName>
</protein>
<evidence type="ECO:0000313" key="3">
    <source>
        <dbReference type="Proteomes" id="UP000176204"/>
    </source>
</evidence>
<name>A0A1H6KG07_9BACT</name>
<dbReference type="Proteomes" id="UP000176204">
    <property type="component" value="Chromosome I"/>
</dbReference>
<keyword evidence="3" id="KW-1185">Reference proteome</keyword>
<dbReference type="RefSeq" id="WP_141675684.1">
    <property type="nucleotide sequence ID" value="NZ_LIGX01000002.1"/>
</dbReference>
<dbReference type="KEGG" id="agl:PYTT_0255"/>
<feature type="region of interest" description="Disordered" evidence="1">
    <location>
        <begin position="102"/>
        <end position="127"/>
    </location>
</feature>
<proteinExistence type="predicted"/>
<dbReference type="EMBL" id="LT629973">
    <property type="protein sequence ID" value="SEH72539.1"/>
    <property type="molecule type" value="Genomic_DNA"/>
</dbReference>
<dbReference type="AlphaFoldDB" id="A0A1H6KG07"/>
<accession>A0A1H6KG07</accession>
<evidence type="ECO:0000313" key="2">
    <source>
        <dbReference type="EMBL" id="SEH72539.1"/>
    </source>
</evidence>
<feature type="compositionally biased region" description="Basic and acidic residues" evidence="1">
    <location>
        <begin position="105"/>
        <end position="119"/>
    </location>
</feature>
<reference evidence="3" key="1">
    <citation type="submission" date="2016-09" db="EMBL/GenBank/DDBJ databases">
        <authorList>
            <person name="Koehorst J."/>
        </authorList>
    </citation>
    <scope>NUCLEOTIDE SEQUENCE [LARGE SCALE GENOMIC DNA]</scope>
</reference>
<sequence>MIASATTTTLCLLSVALHLPEAQAVALPSRPRIPSSQAASPLPRYVTADDIGNLGTEASWQIYMPEAAYRADRWNEQEARRLGRKDDLAALQAINATYALLPNDSHNDGRSKKGSEFVHRRNGAPPLTAEQTAKLNESLRASREASRTFTSEEIRTLMGYPELPDAEAAALIRLWNELETARCTPNNSATPSTPSSPQS</sequence>
<organism evidence="2 3">
    <name type="scientific">Akkermansia glycaniphila</name>
    <dbReference type="NCBI Taxonomy" id="1679444"/>
    <lineage>
        <taxon>Bacteria</taxon>
        <taxon>Pseudomonadati</taxon>
        <taxon>Verrucomicrobiota</taxon>
        <taxon>Verrucomicrobiia</taxon>
        <taxon>Verrucomicrobiales</taxon>
        <taxon>Akkermansiaceae</taxon>
        <taxon>Akkermansia</taxon>
    </lineage>
</organism>
<gene>
    <name evidence="2" type="ORF">PYTT_0255</name>
</gene>